<dbReference type="AlphaFoldDB" id="A0A5Q2N5J1"/>
<evidence type="ECO:0000313" key="3">
    <source>
        <dbReference type="EMBL" id="QGG48896.1"/>
    </source>
</evidence>
<reference evidence="4" key="1">
    <citation type="submission" date="2019-11" db="EMBL/GenBank/DDBJ databases">
        <title>Genome sequence of Heliorestis convoluta strain HH, an alkaliphilic and minimalistic phototrophic bacterium from a soda lake in Egypt.</title>
        <authorList>
            <person name="Dewey E.D."/>
            <person name="Stokes L.M."/>
            <person name="Burchell B.M."/>
            <person name="Shaffer K.N."/>
            <person name="Huntington A.M."/>
            <person name="Baker J.M."/>
            <person name="Nadendla S."/>
            <person name="Giglio M.G."/>
            <person name="Touchman J.W."/>
            <person name="Blankenship R.E."/>
            <person name="Madigan M.T."/>
            <person name="Sattley W.M."/>
        </authorList>
    </citation>
    <scope>NUCLEOTIDE SEQUENCE [LARGE SCALE GENOMIC DNA]</scope>
    <source>
        <strain evidence="4">HH</strain>
    </source>
</reference>
<dbReference type="PANTHER" id="PTHR43000">
    <property type="entry name" value="DTDP-D-GLUCOSE 4,6-DEHYDRATASE-RELATED"/>
    <property type="match status" value="1"/>
</dbReference>
<gene>
    <name evidence="3" type="ORF">FTV88_2807</name>
</gene>
<dbReference type="Gene3D" id="3.90.25.10">
    <property type="entry name" value="UDP-galactose 4-epimerase, domain 1"/>
    <property type="match status" value="1"/>
</dbReference>
<name>A0A5Q2N5J1_9FIRM</name>
<protein>
    <submittedName>
        <fullName evidence="3">NAD dependent epimerase/dehydratase family protein</fullName>
    </submittedName>
</protein>
<organism evidence="3 4">
    <name type="scientific">Heliorestis convoluta</name>
    <dbReference type="NCBI Taxonomy" id="356322"/>
    <lineage>
        <taxon>Bacteria</taxon>
        <taxon>Bacillati</taxon>
        <taxon>Bacillota</taxon>
        <taxon>Clostridia</taxon>
        <taxon>Eubacteriales</taxon>
        <taxon>Heliobacteriaceae</taxon>
        <taxon>Heliorestis</taxon>
    </lineage>
</organism>
<evidence type="ECO:0000256" key="1">
    <source>
        <dbReference type="ARBA" id="ARBA00007637"/>
    </source>
</evidence>
<evidence type="ECO:0000259" key="2">
    <source>
        <dbReference type="Pfam" id="PF01370"/>
    </source>
</evidence>
<keyword evidence="4" id="KW-1185">Reference proteome</keyword>
<comment type="similarity">
    <text evidence="1">Belongs to the NAD(P)-dependent epimerase/dehydratase family.</text>
</comment>
<dbReference type="Proteomes" id="UP000366051">
    <property type="component" value="Chromosome"/>
</dbReference>
<dbReference type="Gene3D" id="3.40.50.720">
    <property type="entry name" value="NAD(P)-binding Rossmann-like Domain"/>
    <property type="match status" value="1"/>
</dbReference>
<dbReference type="SUPFAM" id="SSF51735">
    <property type="entry name" value="NAD(P)-binding Rossmann-fold domains"/>
    <property type="match status" value="1"/>
</dbReference>
<dbReference type="InterPro" id="IPR036291">
    <property type="entry name" value="NAD(P)-bd_dom_sf"/>
</dbReference>
<evidence type="ECO:0000313" key="4">
    <source>
        <dbReference type="Proteomes" id="UP000366051"/>
    </source>
</evidence>
<dbReference type="KEGG" id="hcv:FTV88_2807"/>
<accession>A0A5Q2N5J1</accession>
<dbReference type="InterPro" id="IPR001509">
    <property type="entry name" value="Epimerase_deHydtase"/>
</dbReference>
<sequence>MRPSSDNYLISDLLDKVTVHTIDEKGEVFNNIFFKNCIESVFHLATFFISDHETQDITPLINSNILLGTHILDAAAKAGTKHIIYAGTHWQNYGGVNYDPVNLYAATKECFQVLAKYYINTSQLRMLTLKICDTYGKNDPRNKVLPLLLKISKTQEYLEMSTGDQELGLVFIDDVVKAFKLAHERVKDLQAHEEETYMVAPEKVYTLKEVAQFVTEVTGKELNIHWGKRPYRKREIMKVKPIAKNILENQEMVDLKKGLELILTYDKNRYVSP</sequence>
<proteinExistence type="inferred from homology"/>
<feature type="domain" description="NAD-dependent epimerase/dehydratase" evidence="2">
    <location>
        <begin position="18"/>
        <end position="191"/>
    </location>
</feature>
<dbReference type="Pfam" id="PF01370">
    <property type="entry name" value="Epimerase"/>
    <property type="match status" value="1"/>
</dbReference>
<dbReference type="EMBL" id="CP045875">
    <property type="protein sequence ID" value="QGG48896.1"/>
    <property type="molecule type" value="Genomic_DNA"/>
</dbReference>